<evidence type="ECO:0000313" key="4">
    <source>
        <dbReference type="Proteomes" id="UP000093000"/>
    </source>
</evidence>
<dbReference type="InterPro" id="IPR001849">
    <property type="entry name" value="PH_domain"/>
</dbReference>
<keyword evidence="4" id="KW-1185">Reference proteome</keyword>
<evidence type="ECO:0000313" key="3">
    <source>
        <dbReference type="EMBL" id="OBZ91925.1"/>
    </source>
</evidence>
<dbReference type="STRING" id="101091.A0A1C7NS12"/>
<dbReference type="EMBL" id="LUGH01000001">
    <property type="protein sequence ID" value="OBZ91925.1"/>
    <property type="molecule type" value="Genomic_DNA"/>
</dbReference>
<reference evidence="3 4" key="1">
    <citation type="submission" date="2016-03" db="EMBL/GenBank/DDBJ databases">
        <title>Choanephora cucurbitarum.</title>
        <authorList>
            <person name="Min B."/>
            <person name="Park H."/>
            <person name="Park J.-H."/>
            <person name="Shin H.-D."/>
            <person name="Choi I.-G."/>
        </authorList>
    </citation>
    <scope>NUCLEOTIDE SEQUENCE [LARGE SCALE GENOMIC DNA]</scope>
    <source>
        <strain evidence="3 4">KUS-F28377</strain>
    </source>
</reference>
<accession>A0A1C7NS12</accession>
<name>A0A1C7NS12_9FUNG</name>
<dbReference type="PROSITE" id="PS50003">
    <property type="entry name" value="PH_DOMAIN"/>
    <property type="match status" value="1"/>
</dbReference>
<dbReference type="Proteomes" id="UP000093000">
    <property type="component" value="Unassembled WGS sequence"/>
</dbReference>
<proteinExistence type="predicted"/>
<feature type="region of interest" description="Disordered" evidence="1">
    <location>
        <begin position="152"/>
        <end position="214"/>
    </location>
</feature>
<dbReference type="SUPFAM" id="SSF47769">
    <property type="entry name" value="SAM/Pointed domain"/>
    <property type="match status" value="1"/>
</dbReference>
<dbReference type="PANTHER" id="PTHR37283">
    <property type="entry name" value="PH DOMAIN-CONTAINING PROTEIN YHR131C"/>
    <property type="match status" value="1"/>
</dbReference>
<dbReference type="InterPro" id="IPR041681">
    <property type="entry name" value="PH_9"/>
</dbReference>
<protein>
    <recommendedName>
        <fullName evidence="2">PH domain-containing protein</fullName>
    </recommendedName>
</protein>
<comment type="caution">
    <text evidence="3">The sequence shown here is derived from an EMBL/GenBank/DDBJ whole genome shotgun (WGS) entry which is preliminary data.</text>
</comment>
<dbReference type="Gene3D" id="2.30.29.30">
    <property type="entry name" value="Pleckstrin-homology domain (PH domain)/Phosphotyrosine-binding domain (PTB)"/>
    <property type="match status" value="1"/>
</dbReference>
<dbReference type="PANTHER" id="PTHR37283:SF1">
    <property type="entry name" value="PH DOMAIN-CONTAINING PROTEIN YHR131C"/>
    <property type="match status" value="1"/>
</dbReference>
<feature type="compositionally biased region" description="Polar residues" evidence="1">
    <location>
        <begin position="160"/>
        <end position="170"/>
    </location>
</feature>
<dbReference type="OrthoDB" id="5865767at2759"/>
<dbReference type="AlphaFoldDB" id="A0A1C7NS12"/>
<dbReference type="InParanoid" id="A0A1C7NS12"/>
<dbReference type="InterPro" id="IPR011993">
    <property type="entry name" value="PH-like_dom_sf"/>
</dbReference>
<sequence>MEIQHRHYFNHERINKEAPFLMDKTKLSSIVLGQLSLEQYIPLFQQANIDFDQFVAMSEKDFVSLGLRNEADLDLLSNCARALKTHITKQATDDRILEESNNGPDETNSVMSDYTRCGNINQSDDSMTLVGSVSSESIMRAIHAYDSYHSSRQHEPLVTPSIQGNTSSGSLVAPPGTVIRRSKPGSSSNNNHASRPLSMPVQLPSHLHSLSPPPDYTSTIFGRRLDRCRSMIIPREEEGREELPGYSCTVFKMGYVYVKNELDAPNMRSKWRAWRKLYIELWGTVLRVYRAKPAKSQIDIKNYYRWPLKTPYYYYHKYYYTPIFTISLAGAEASRALDYFRRPNVLRLMTQQGPQFLMKLSSHVEMISWVEHLQAAINISLDLEHRPMPKFMSIPTRALISAPSDPRSIELERIREQRRRDQRETLI</sequence>
<dbReference type="Pfam" id="PF15410">
    <property type="entry name" value="PH_9"/>
    <property type="match status" value="1"/>
</dbReference>
<evidence type="ECO:0000256" key="1">
    <source>
        <dbReference type="SAM" id="MobiDB-lite"/>
    </source>
</evidence>
<dbReference type="InterPro" id="IPR013761">
    <property type="entry name" value="SAM/pointed_sf"/>
</dbReference>
<feature type="compositionally biased region" description="Polar residues" evidence="1">
    <location>
        <begin position="184"/>
        <end position="193"/>
    </location>
</feature>
<organism evidence="3 4">
    <name type="scientific">Choanephora cucurbitarum</name>
    <dbReference type="NCBI Taxonomy" id="101091"/>
    <lineage>
        <taxon>Eukaryota</taxon>
        <taxon>Fungi</taxon>
        <taxon>Fungi incertae sedis</taxon>
        <taxon>Mucoromycota</taxon>
        <taxon>Mucoromycotina</taxon>
        <taxon>Mucoromycetes</taxon>
        <taxon>Mucorales</taxon>
        <taxon>Mucorineae</taxon>
        <taxon>Choanephoraceae</taxon>
        <taxon>Choanephoroideae</taxon>
        <taxon>Choanephora</taxon>
    </lineage>
</organism>
<feature type="domain" description="PH" evidence="2">
    <location>
        <begin position="249"/>
        <end position="378"/>
    </location>
</feature>
<gene>
    <name evidence="3" type="ORF">A0J61_00002</name>
</gene>
<dbReference type="SMART" id="SM00233">
    <property type="entry name" value="PH"/>
    <property type="match status" value="1"/>
</dbReference>
<dbReference type="SUPFAM" id="SSF50729">
    <property type="entry name" value="PH domain-like"/>
    <property type="match status" value="1"/>
</dbReference>
<dbReference type="Gene3D" id="1.10.150.50">
    <property type="entry name" value="Transcription Factor, Ets-1"/>
    <property type="match status" value="1"/>
</dbReference>
<evidence type="ECO:0000259" key="2">
    <source>
        <dbReference type="PROSITE" id="PS50003"/>
    </source>
</evidence>